<evidence type="ECO:0000313" key="3">
    <source>
        <dbReference type="EMBL" id="NOL59510.1"/>
    </source>
</evidence>
<reference evidence="2 4" key="1">
    <citation type="submission" date="2011-10" db="EMBL/GenBank/DDBJ databases">
        <title>Metabolic and evolutionary patterns in the extreme acidophile Ferroplasma acidiphilum.</title>
        <authorList>
            <person name="Golyshina O.V."/>
            <person name="Kozyavkin S.A."/>
            <person name="Tatusov R.L."/>
            <person name="Slesarev A.I."/>
            <person name="Golyshin P.N."/>
        </authorList>
    </citation>
    <scope>NUCLEOTIDE SEQUENCE [LARGE SCALE GENOMIC DNA]</scope>
    <source>
        <strain evidence="2">Berkeley</strain>
        <strain evidence="4">Y</strain>
    </source>
</reference>
<dbReference type="InterPro" id="IPR036504">
    <property type="entry name" value="CGI121/TPRKB_sf"/>
</dbReference>
<proteinExistence type="inferred from homology"/>
<evidence type="ECO:0000313" key="4">
    <source>
        <dbReference type="Proteomes" id="UP000192050"/>
    </source>
</evidence>
<reference evidence="3 5" key="2">
    <citation type="submission" date="2020-05" db="EMBL/GenBank/DDBJ databases">
        <authorList>
            <person name="Zhang R."/>
        </authorList>
    </citation>
    <scope>NUCLEOTIDE SEQUENCE [LARGE SCALE GENOMIC DNA]</scope>
    <source>
        <strain evidence="3 5">DSM 28986</strain>
    </source>
</reference>
<dbReference type="Proteomes" id="UP000192050">
    <property type="component" value="Chromosome"/>
</dbReference>
<dbReference type="KEGG" id="fai:FAD_0352"/>
<dbReference type="SUPFAM" id="SSF143870">
    <property type="entry name" value="PF0523-like"/>
    <property type="match status" value="1"/>
</dbReference>
<dbReference type="Pfam" id="PF08617">
    <property type="entry name" value="CGI-121"/>
    <property type="match status" value="1"/>
</dbReference>
<dbReference type="EMBL" id="JABGBP010000040">
    <property type="protein sequence ID" value="NOL59510.1"/>
    <property type="molecule type" value="Genomic_DNA"/>
</dbReference>
<evidence type="ECO:0000313" key="2">
    <source>
        <dbReference type="EMBL" id="ARD84273.1"/>
    </source>
</evidence>
<protein>
    <submittedName>
        <fullName evidence="2">Uncharacterized protein</fullName>
    </submittedName>
</protein>
<accession>A0A1V0N2B9</accession>
<dbReference type="Proteomes" id="UP000546917">
    <property type="component" value="Unassembled WGS sequence"/>
</dbReference>
<evidence type="ECO:0000313" key="5">
    <source>
        <dbReference type="Proteomes" id="UP000546917"/>
    </source>
</evidence>
<dbReference type="Gene3D" id="3.30.2380.10">
    <property type="entry name" value="CGI121/TPRKB"/>
    <property type="match status" value="1"/>
</dbReference>
<dbReference type="GeneID" id="16025517"/>
<dbReference type="STRING" id="74969.FAD_0352"/>
<evidence type="ECO:0000256" key="1">
    <source>
        <dbReference type="ARBA" id="ARBA00005546"/>
    </source>
</evidence>
<comment type="similarity">
    <text evidence="1">Belongs to the CGI121/TPRKB family.</text>
</comment>
<dbReference type="NCBIfam" id="NF011465">
    <property type="entry name" value="PRK14886.1-1"/>
    <property type="match status" value="1"/>
</dbReference>
<name>A0A1V0N2B9_9ARCH</name>
<sequence>MLHDLQYFILKYYNNKIFDYLKTRTSLIQLIDGNSISSELELSEAIRKTDRYLEHNGKIHFPGTVLLMYLAHTNQINVAINRCGINPDTQSGVVVYSNREDLDFLIEGGYIKLTERFIPYDLPRKDFEVFSSMARLETMI</sequence>
<organism evidence="2 4">
    <name type="scientific">Ferroplasma acidiphilum</name>
    <dbReference type="NCBI Taxonomy" id="74969"/>
    <lineage>
        <taxon>Archaea</taxon>
        <taxon>Methanobacteriati</taxon>
        <taxon>Thermoplasmatota</taxon>
        <taxon>Thermoplasmata</taxon>
        <taxon>Thermoplasmatales</taxon>
        <taxon>Ferroplasmaceae</taxon>
        <taxon>Ferroplasma</taxon>
    </lineage>
</organism>
<dbReference type="EMBL" id="CP015363">
    <property type="protein sequence ID" value="ARD84273.1"/>
    <property type="molecule type" value="Genomic_DNA"/>
</dbReference>
<keyword evidence="4" id="KW-1185">Reference proteome</keyword>
<dbReference type="RefSeq" id="WP_009887371.1">
    <property type="nucleotide sequence ID" value="NZ_CP015363.1"/>
</dbReference>
<gene>
    <name evidence="2" type="ORF">FAD_0352</name>
    <name evidence="3" type="ORF">HLB00_01485</name>
</gene>
<dbReference type="InterPro" id="IPR013926">
    <property type="entry name" value="CGI121/TPRKB"/>
</dbReference>
<dbReference type="AlphaFoldDB" id="A0A1V0N2B9"/>